<feature type="compositionally biased region" description="Acidic residues" evidence="2">
    <location>
        <begin position="155"/>
        <end position="172"/>
    </location>
</feature>
<protein>
    <submittedName>
        <fullName evidence="3">Immediate early response gene 5 protein</fullName>
    </submittedName>
</protein>
<dbReference type="AlphaFoldDB" id="A0AA47MTX9"/>
<organism evidence="3 4">
    <name type="scientific">Merluccius polli</name>
    <name type="common">Benguela hake</name>
    <name type="synonym">Merluccius cadenati</name>
    <dbReference type="NCBI Taxonomy" id="89951"/>
    <lineage>
        <taxon>Eukaryota</taxon>
        <taxon>Metazoa</taxon>
        <taxon>Chordata</taxon>
        <taxon>Craniata</taxon>
        <taxon>Vertebrata</taxon>
        <taxon>Euteleostomi</taxon>
        <taxon>Actinopterygii</taxon>
        <taxon>Neopterygii</taxon>
        <taxon>Teleostei</taxon>
        <taxon>Neoteleostei</taxon>
        <taxon>Acanthomorphata</taxon>
        <taxon>Zeiogadaria</taxon>
        <taxon>Gadariae</taxon>
        <taxon>Gadiformes</taxon>
        <taxon>Gadoidei</taxon>
        <taxon>Merlucciidae</taxon>
        <taxon>Merluccius</taxon>
    </lineage>
</organism>
<dbReference type="Pfam" id="PF05760">
    <property type="entry name" value="IER"/>
    <property type="match status" value="2"/>
</dbReference>
<evidence type="ECO:0000256" key="1">
    <source>
        <dbReference type="ARBA" id="ARBA00006186"/>
    </source>
</evidence>
<feature type="compositionally biased region" description="Basic and acidic residues" evidence="2">
    <location>
        <begin position="56"/>
        <end position="67"/>
    </location>
</feature>
<evidence type="ECO:0000313" key="4">
    <source>
        <dbReference type="Proteomes" id="UP001174136"/>
    </source>
</evidence>
<evidence type="ECO:0000256" key="2">
    <source>
        <dbReference type="SAM" id="MobiDB-lite"/>
    </source>
</evidence>
<evidence type="ECO:0000313" key="3">
    <source>
        <dbReference type="EMBL" id="KAK0146224.1"/>
    </source>
</evidence>
<keyword evidence="4" id="KW-1185">Reference proteome</keyword>
<accession>A0AA47MTX9</accession>
<sequence>MESRVEAHRIMSLSLGKMYTSRVQRGGAKLHRNLLVSLVLRSARHVYLSEYYDWAHHGDPSRGDHPDPVPPETLRTEEEEPAGEATRALLSHDVRGGFSLVGSGGHAPETPAAPQEDLGEACSTARRKRRSTETSDGPAKRTRLASSSGPPSGPEEAEEEEEEQQQQQEEMEGTGNVTSLISIFGSSFSGLLSKDAAGEAAEEEGSGAVCREQMLKRMAPWTPAIVAF</sequence>
<feature type="region of interest" description="Disordered" evidence="2">
    <location>
        <begin position="56"/>
        <end position="175"/>
    </location>
</feature>
<dbReference type="Proteomes" id="UP001174136">
    <property type="component" value="Unassembled WGS sequence"/>
</dbReference>
<gene>
    <name evidence="3" type="primary">Ier5</name>
    <name evidence="3" type="ORF">N1851_014472</name>
</gene>
<dbReference type="InterPro" id="IPR008653">
    <property type="entry name" value="IER"/>
</dbReference>
<reference evidence="3" key="1">
    <citation type="journal article" date="2023" name="Front. Mar. Sci.">
        <title>A new Merluccius polli reference genome to investigate the effects of global change in West African waters.</title>
        <authorList>
            <person name="Mateo J.L."/>
            <person name="Blanco-Fernandez C."/>
            <person name="Garcia-Vazquez E."/>
            <person name="Machado-Schiaffino G."/>
        </authorList>
    </citation>
    <scope>NUCLEOTIDE SEQUENCE</scope>
    <source>
        <strain evidence="3">C29</strain>
        <tissue evidence="3">Fin</tissue>
    </source>
</reference>
<comment type="caution">
    <text evidence="3">The sequence shown here is derived from an EMBL/GenBank/DDBJ whole genome shotgun (WGS) entry which is preliminary data.</text>
</comment>
<dbReference type="EMBL" id="JAOPHQ010002603">
    <property type="protein sequence ID" value="KAK0146224.1"/>
    <property type="molecule type" value="Genomic_DNA"/>
</dbReference>
<proteinExistence type="inferred from homology"/>
<name>A0AA47MTX9_MERPO</name>
<comment type="similarity">
    <text evidence="1">Belongs to the IER family.</text>
</comment>
<dbReference type="PANTHER" id="PTHR15895">
    <property type="entry name" value="IMMEDIATE EARLY RESPONSE GENE"/>
    <property type="match status" value="1"/>
</dbReference>